<proteinExistence type="predicted"/>
<name>A0A0Q0RM00_9ARCH</name>
<evidence type="ECO:0000313" key="2">
    <source>
        <dbReference type="Proteomes" id="UP000050301"/>
    </source>
</evidence>
<dbReference type="AlphaFoldDB" id="A0A0Q0RM00"/>
<sequence>MFFCVTEDTYMNEDIHAIIERLVNSGYLLYSGKRFGVKCKYCGYDKFYAIPYNKETNTPVENSIDKIDMGIIGYSYVCGACGKLNQPGDSWSDYDSYSLSDKNNAVVEATYSFKKILDESNLVHEMKKVLKSAYHQHIFNISIQKDFEYLVDIYENANLKDTIEMTNPIKREHPSKKIAIFNITNQYTRKKATEFIMNFWNLNTNIQQIIFFETFLEL</sequence>
<reference evidence="1 2" key="1">
    <citation type="submission" date="2015-09" db="EMBL/GenBank/DDBJ databases">
        <title>Heavy metals and arsenic resistance mechanisms in polyextremophilic archaea of the family Ferroplasmaceae.</title>
        <authorList>
            <person name="Bulaev A.G."/>
            <person name="Kanygina A.V."/>
        </authorList>
    </citation>
    <scope>NUCLEOTIDE SEQUENCE [LARGE SCALE GENOMIC DNA]</scope>
    <source>
        <strain evidence="1 2">BH2</strain>
    </source>
</reference>
<gene>
    <name evidence="1" type="ORF">AOG55_03140</name>
</gene>
<dbReference type="EMBL" id="LKBH01000006">
    <property type="protein sequence ID" value="KQB36800.1"/>
    <property type="molecule type" value="Genomic_DNA"/>
</dbReference>
<feature type="non-terminal residue" evidence="1">
    <location>
        <position position="218"/>
    </location>
</feature>
<accession>A0A0Q0RM00</accession>
<protein>
    <submittedName>
        <fullName evidence="1">Uncharacterized protein</fullName>
    </submittedName>
</protein>
<evidence type="ECO:0000313" key="1">
    <source>
        <dbReference type="EMBL" id="KQB36800.1"/>
    </source>
</evidence>
<organism evidence="1 2">
    <name type="scientific">Acidiplasma cupricumulans</name>
    <dbReference type="NCBI Taxonomy" id="312540"/>
    <lineage>
        <taxon>Archaea</taxon>
        <taxon>Methanobacteriati</taxon>
        <taxon>Thermoplasmatota</taxon>
        <taxon>Thermoplasmata</taxon>
        <taxon>Thermoplasmatales</taxon>
        <taxon>Ferroplasmaceae</taxon>
        <taxon>Acidiplasma</taxon>
    </lineage>
</organism>
<keyword evidence="2" id="KW-1185">Reference proteome</keyword>
<dbReference type="Proteomes" id="UP000050301">
    <property type="component" value="Unassembled WGS sequence"/>
</dbReference>
<dbReference type="InParanoid" id="A0A0Q0RM00"/>
<comment type="caution">
    <text evidence="1">The sequence shown here is derived from an EMBL/GenBank/DDBJ whole genome shotgun (WGS) entry which is preliminary data.</text>
</comment>